<evidence type="ECO:0000313" key="2">
    <source>
        <dbReference type="EMBL" id="KLU88206.1"/>
    </source>
</evidence>
<accession>A0A0H2U2S7</accession>
<reference evidence="2" key="2">
    <citation type="submission" date="2011-03" db="EMBL/GenBank/DDBJ databases">
        <title>Annotation of Magnaporthe poae ATCC 64411.</title>
        <authorList>
            <person name="Ma L.-J."/>
            <person name="Dead R."/>
            <person name="Young S.K."/>
            <person name="Zeng Q."/>
            <person name="Gargeya S."/>
            <person name="Fitzgerald M."/>
            <person name="Haas B."/>
            <person name="Abouelleil A."/>
            <person name="Alvarado L."/>
            <person name="Arachchi H.M."/>
            <person name="Berlin A."/>
            <person name="Brown A."/>
            <person name="Chapman S.B."/>
            <person name="Chen Z."/>
            <person name="Dunbar C."/>
            <person name="Freedman E."/>
            <person name="Gearin G."/>
            <person name="Gellesch M."/>
            <person name="Goldberg J."/>
            <person name="Griggs A."/>
            <person name="Gujja S."/>
            <person name="Heiman D."/>
            <person name="Howarth C."/>
            <person name="Larson L."/>
            <person name="Lui A."/>
            <person name="MacDonald P.J.P."/>
            <person name="Mehta T."/>
            <person name="Montmayeur A."/>
            <person name="Murphy C."/>
            <person name="Neiman D."/>
            <person name="Pearson M."/>
            <person name="Priest M."/>
            <person name="Roberts A."/>
            <person name="Saif S."/>
            <person name="Shea T."/>
            <person name="Shenoy N."/>
            <person name="Sisk P."/>
            <person name="Stolte C."/>
            <person name="Sykes S."/>
            <person name="Yandava C."/>
            <person name="Wortman J."/>
            <person name="Nusbaum C."/>
            <person name="Birren B."/>
        </authorList>
    </citation>
    <scope>NUCLEOTIDE SEQUENCE</scope>
    <source>
        <strain evidence="2">ATCC 64411</strain>
    </source>
</reference>
<sequence>MASIWNPEEVLGLHPEDDESRSVWRCAARVPKVAPDGSAMEGDATQRCQRPIRPCEHNTIRRLLADMSQQLPDQVDHNLLLHLARACLCVDGTPEPHRGRHEASVIYEWTELMCNEAWRLREPTPSDLFTRDPFKVESSASSTSGQIASSSSAASKAGEQQAWDDDMDLLSPRSVPLRV</sequence>
<dbReference type="VEuPathDB" id="FungiDB:MAPG_07193"/>
<dbReference type="EMBL" id="GL876971">
    <property type="protein sequence ID" value="KLU88206.1"/>
    <property type="molecule type" value="Genomic_DNA"/>
</dbReference>
<evidence type="ECO:0000256" key="1">
    <source>
        <dbReference type="SAM" id="MobiDB-lite"/>
    </source>
</evidence>
<protein>
    <submittedName>
        <fullName evidence="2">Uncharacterized protein</fullName>
    </submittedName>
</protein>
<feature type="non-terminal residue" evidence="2">
    <location>
        <position position="179"/>
    </location>
</feature>
<dbReference type="AlphaFoldDB" id="A0A0H2U2S7"/>
<dbReference type="OrthoDB" id="5241143at2759"/>
<proteinExistence type="predicted"/>
<organism evidence="2">
    <name type="scientific">Magnaporthiopsis poae (strain ATCC 64411 / 73-15)</name>
    <name type="common">Kentucky bluegrass fungus</name>
    <name type="synonym">Magnaporthe poae</name>
    <dbReference type="NCBI Taxonomy" id="644358"/>
    <lineage>
        <taxon>Eukaryota</taxon>
        <taxon>Fungi</taxon>
        <taxon>Dikarya</taxon>
        <taxon>Ascomycota</taxon>
        <taxon>Pezizomycotina</taxon>
        <taxon>Sordariomycetes</taxon>
        <taxon>Sordariomycetidae</taxon>
        <taxon>Magnaporthales</taxon>
        <taxon>Magnaporthaceae</taxon>
        <taxon>Magnaporthiopsis</taxon>
    </lineage>
</organism>
<feature type="region of interest" description="Disordered" evidence="1">
    <location>
        <begin position="129"/>
        <end position="179"/>
    </location>
</feature>
<feature type="compositionally biased region" description="Low complexity" evidence="1">
    <location>
        <begin position="138"/>
        <end position="157"/>
    </location>
</feature>
<reference evidence="2" key="1">
    <citation type="submission" date="2010-05" db="EMBL/GenBank/DDBJ databases">
        <title>The Genome Sequence of Magnaporthe poae strain ATCC 64411.</title>
        <authorList>
            <consortium name="The Broad Institute Genome Sequencing Platform"/>
            <consortium name="Broad Institute Genome Sequencing Center for Infectious Disease"/>
            <person name="Ma L.-J."/>
            <person name="Dead R."/>
            <person name="Young S."/>
            <person name="Zeng Q."/>
            <person name="Koehrsen M."/>
            <person name="Alvarado L."/>
            <person name="Berlin A."/>
            <person name="Chapman S.B."/>
            <person name="Chen Z."/>
            <person name="Freedman E."/>
            <person name="Gellesch M."/>
            <person name="Goldberg J."/>
            <person name="Griggs A."/>
            <person name="Gujja S."/>
            <person name="Heilman E.R."/>
            <person name="Heiman D."/>
            <person name="Hepburn T."/>
            <person name="Howarth C."/>
            <person name="Jen D."/>
            <person name="Larson L."/>
            <person name="Mehta T."/>
            <person name="Neiman D."/>
            <person name="Pearson M."/>
            <person name="Roberts A."/>
            <person name="Saif S."/>
            <person name="Shea T."/>
            <person name="Shenoy N."/>
            <person name="Sisk P."/>
            <person name="Stolte C."/>
            <person name="Sykes S."/>
            <person name="Walk T."/>
            <person name="White J."/>
            <person name="Yandava C."/>
            <person name="Haas B."/>
            <person name="Nusbaum C."/>
            <person name="Birren B."/>
        </authorList>
    </citation>
    <scope>NUCLEOTIDE SEQUENCE</scope>
    <source>
        <strain evidence="2">ATCC 64411</strain>
    </source>
</reference>
<gene>
    <name evidence="2" type="ORF">MAPG_07193</name>
</gene>
<name>A0A0H2U2S7_MAGP6</name>